<dbReference type="PANTHER" id="PTHR24148">
    <property type="entry name" value="ANKYRIN REPEAT DOMAIN-CONTAINING PROTEIN 39 HOMOLOG-RELATED"/>
    <property type="match status" value="1"/>
</dbReference>
<reference evidence="1" key="1">
    <citation type="journal article" date="2020" name="Stud. Mycol.">
        <title>101 Dothideomycetes genomes: a test case for predicting lifestyles and emergence of pathogens.</title>
        <authorList>
            <person name="Haridas S."/>
            <person name="Albert R."/>
            <person name="Binder M."/>
            <person name="Bloem J."/>
            <person name="Labutti K."/>
            <person name="Salamov A."/>
            <person name="Andreopoulos B."/>
            <person name="Baker S."/>
            <person name="Barry K."/>
            <person name="Bills G."/>
            <person name="Bluhm B."/>
            <person name="Cannon C."/>
            <person name="Castanera R."/>
            <person name="Culley D."/>
            <person name="Daum C."/>
            <person name="Ezra D."/>
            <person name="Gonzalez J."/>
            <person name="Henrissat B."/>
            <person name="Kuo A."/>
            <person name="Liang C."/>
            <person name="Lipzen A."/>
            <person name="Lutzoni F."/>
            <person name="Magnuson J."/>
            <person name="Mondo S."/>
            <person name="Nolan M."/>
            <person name="Ohm R."/>
            <person name="Pangilinan J."/>
            <person name="Park H.-J."/>
            <person name="Ramirez L."/>
            <person name="Alfaro M."/>
            <person name="Sun H."/>
            <person name="Tritt A."/>
            <person name="Yoshinaga Y."/>
            <person name="Zwiers L.-H."/>
            <person name="Turgeon B."/>
            <person name="Goodwin S."/>
            <person name="Spatafora J."/>
            <person name="Crous P."/>
            <person name="Grigoriev I."/>
        </authorList>
    </citation>
    <scope>NUCLEOTIDE SEQUENCE</scope>
    <source>
        <strain evidence="1">CBS 262.69</strain>
    </source>
</reference>
<sequence length="466" mass="52753">MMLLPKRRFMPIHRALSILFISPPGCSRKDSRGGMEERLLNLEDLLAALPDFGVSQAQDVAYALLSLARDRYGYGQPDYTKSPLKLFKDILSRIVRMSGSLDAIFRPWIPDSVGESLGLPPFLWKAGSSEFCQMPGGRYVRQNADSLVGSPGKRIYSATRSSPPACIERACALQISYDTRQAFILHALSTHGYLYSRISEIGAPSQDGNLPKEWLHILGWNPASDISPPSDVWRLLVGDRGPNGSSAPNWFGRALSHAFANHLASTGERPVNGFDLSEMTKCAKSPHIRTVLQRVQATIWNRHLFRLDRYFGLAPPDARKGDCVCLLEGCSIPVVLRSSTTEHTIQMFPIGTVDPQESQGSLTKKWMLAIKNNESKFEWYESEEEMFLSYDKRFRKDVRMPQDRTLELYMDDLSPRHEYDYRQHHCFEIVGPSYVQGLMEGEFWNLLEPLGFRSGQGQAREKFILI</sequence>
<proteinExistence type="predicted"/>
<organism evidence="1 2">
    <name type="scientific">Trichodelitschia bisporula</name>
    <dbReference type="NCBI Taxonomy" id="703511"/>
    <lineage>
        <taxon>Eukaryota</taxon>
        <taxon>Fungi</taxon>
        <taxon>Dikarya</taxon>
        <taxon>Ascomycota</taxon>
        <taxon>Pezizomycotina</taxon>
        <taxon>Dothideomycetes</taxon>
        <taxon>Dothideomycetes incertae sedis</taxon>
        <taxon>Phaeotrichales</taxon>
        <taxon>Phaeotrichaceae</taxon>
        <taxon>Trichodelitschia</taxon>
    </lineage>
</organism>
<dbReference type="InterPro" id="IPR052895">
    <property type="entry name" value="HetReg/Transcr_Mod"/>
</dbReference>
<dbReference type="PANTHER" id="PTHR24148:SF64">
    <property type="entry name" value="HETEROKARYON INCOMPATIBILITY DOMAIN-CONTAINING PROTEIN"/>
    <property type="match status" value="1"/>
</dbReference>
<keyword evidence="2" id="KW-1185">Reference proteome</keyword>
<name>A0A6G1I0K5_9PEZI</name>
<evidence type="ECO:0000313" key="2">
    <source>
        <dbReference type="Proteomes" id="UP000799640"/>
    </source>
</evidence>
<dbReference type="Proteomes" id="UP000799640">
    <property type="component" value="Unassembled WGS sequence"/>
</dbReference>
<dbReference type="OrthoDB" id="2157530at2759"/>
<evidence type="ECO:0000313" key="1">
    <source>
        <dbReference type="EMBL" id="KAF2401724.1"/>
    </source>
</evidence>
<accession>A0A6G1I0K5</accession>
<dbReference type="EMBL" id="ML996692">
    <property type="protein sequence ID" value="KAF2401724.1"/>
    <property type="molecule type" value="Genomic_DNA"/>
</dbReference>
<protein>
    <recommendedName>
        <fullName evidence="3">Heterokaryon incompatibility domain-containing protein</fullName>
    </recommendedName>
</protein>
<dbReference type="AlphaFoldDB" id="A0A6G1I0K5"/>
<evidence type="ECO:0008006" key="3">
    <source>
        <dbReference type="Google" id="ProtNLM"/>
    </source>
</evidence>
<gene>
    <name evidence="1" type="ORF">EJ06DRAFT_356821</name>
</gene>